<keyword evidence="5" id="KW-0547">Nucleotide-binding</keyword>
<feature type="compositionally biased region" description="Basic and acidic residues" evidence="9">
    <location>
        <begin position="830"/>
        <end position="839"/>
    </location>
</feature>
<evidence type="ECO:0000256" key="7">
    <source>
        <dbReference type="ARBA" id="ARBA00022989"/>
    </source>
</evidence>
<comment type="subcellular location">
    <subcellularLocation>
        <location evidence="1">Membrane</location>
        <topology evidence="1">Multi-pass membrane protein</topology>
    </subcellularLocation>
</comment>
<accession>M3IS21</accession>
<evidence type="ECO:0000259" key="11">
    <source>
        <dbReference type="PROSITE" id="PS50893"/>
    </source>
</evidence>
<evidence type="ECO:0000256" key="2">
    <source>
        <dbReference type="ARBA" id="ARBA00009726"/>
    </source>
</evidence>
<dbReference type="InterPro" id="IPR027417">
    <property type="entry name" value="P-loop_NTPase"/>
</dbReference>
<feature type="transmembrane region" description="Helical" evidence="10">
    <location>
        <begin position="1002"/>
        <end position="1019"/>
    </location>
</feature>
<keyword evidence="8 10" id="KW-0472">Membrane</keyword>
<dbReference type="InterPro" id="IPR017871">
    <property type="entry name" value="ABC_transporter-like_CS"/>
</dbReference>
<gene>
    <name evidence="13" type="ORF">G210_5904</name>
</gene>
<feature type="domain" description="ABC transporter" evidence="11">
    <location>
        <begin position="592"/>
        <end position="814"/>
    </location>
</feature>
<dbReference type="FunFam" id="3.40.50.300:FF:000997">
    <property type="entry name" value="Multidrug resistance-associated protein 1"/>
    <property type="match status" value="1"/>
</dbReference>
<dbReference type="InterPro" id="IPR011527">
    <property type="entry name" value="ABC1_TM_dom"/>
</dbReference>
<feature type="transmembrane region" description="Helical" evidence="10">
    <location>
        <begin position="467"/>
        <end position="490"/>
    </location>
</feature>
<feature type="transmembrane region" description="Helical" evidence="10">
    <location>
        <begin position="1025"/>
        <end position="1044"/>
    </location>
</feature>
<keyword evidence="14" id="KW-1185">Reference proteome</keyword>
<feature type="transmembrane region" description="Helical" evidence="10">
    <location>
        <begin position="244"/>
        <end position="262"/>
    </location>
</feature>
<feature type="domain" description="ABC transporter" evidence="11">
    <location>
        <begin position="1205"/>
        <end position="1441"/>
    </location>
</feature>
<comment type="caution">
    <text evidence="13">The sequence shown here is derived from an EMBL/GenBank/DDBJ whole genome shotgun (WGS) entry which is preliminary data.</text>
</comment>
<evidence type="ECO:0000256" key="8">
    <source>
        <dbReference type="ARBA" id="ARBA00023136"/>
    </source>
</evidence>
<dbReference type="GO" id="GO:0008559">
    <property type="term" value="F:ABC-type xenobiotic transporter activity"/>
    <property type="evidence" value="ECO:0007669"/>
    <property type="project" value="TreeGrafter"/>
</dbReference>
<evidence type="ECO:0008006" key="15">
    <source>
        <dbReference type="Google" id="ProtNLM"/>
    </source>
</evidence>
<dbReference type="GO" id="GO:0016887">
    <property type="term" value="F:ATP hydrolysis activity"/>
    <property type="evidence" value="ECO:0007669"/>
    <property type="project" value="InterPro"/>
</dbReference>
<evidence type="ECO:0000313" key="13">
    <source>
        <dbReference type="EMBL" id="EMG49341.1"/>
    </source>
</evidence>
<evidence type="ECO:0000313" key="14">
    <source>
        <dbReference type="Proteomes" id="UP000011777"/>
    </source>
</evidence>
<dbReference type="InterPro" id="IPR050173">
    <property type="entry name" value="ABC_transporter_C-like"/>
</dbReference>
<dbReference type="CDD" id="cd18606">
    <property type="entry name" value="ABC_6TM_YOR1_D2_like"/>
    <property type="match status" value="1"/>
</dbReference>
<dbReference type="GO" id="GO:0005524">
    <property type="term" value="F:ATP binding"/>
    <property type="evidence" value="ECO:0007669"/>
    <property type="project" value="UniProtKB-KW"/>
</dbReference>
<dbReference type="SMART" id="SM00382">
    <property type="entry name" value="AAA"/>
    <property type="match status" value="2"/>
</dbReference>
<proteinExistence type="inferred from homology"/>
<evidence type="ECO:0000256" key="10">
    <source>
        <dbReference type="SAM" id="Phobius"/>
    </source>
</evidence>
<feature type="region of interest" description="Disordered" evidence="9">
    <location>
        <begin position="1"/>
        <end position="27"/>
    </location>
</feature>
<dbReference type="CDD" id="cd03250">
    <property type="entry name" value="ABCC_MRP_domain1"/>
    <property type="match status" value="1"/>
</dbReference>
<reference evidence="13 14" key="1">
    <citation type="submission" date="2013-02" db="EMBL/GenBank/DDBJ databases">
        <title>Genome sequence of Candida maltosa Xu316, a potential industrial strain for xylitol and ethanol production.</title>
        <authorList>
            <person name="Yu J."/>
            <person name="Wang Q."/>
            <person name="Geng X."/>
            <person name="Bao W."/>
            <person name="He P."/>
            <person name="Cai J."/>
        </authorList>
    </citation>
    <scope>NUCLEOTIDE SEQUENCE [LARGE SCALE GENOMIC DNA]</scope>
    <source>
        <strain evidence="14">Xu316</strain>
    </source>
</reference>
<feature type="domain" description="ABC transmembrane type-1" evidence="12">
    <location>
        <begin position="891"/>
        <end position="1167"/>
    </location>
</feature>
<feature type="transmembrane region" description="Helical" evidence="10">
    <location>
        <begin position="1136"/>
        <end position="1159"/>
    </location>
</feature>
<dbReference type="CDD" id="cd03244">
    <property type="entry name" value="ABCC_MRP_domain2"/>
    <property type="match status" value="1"/>
</dbReference>
<dbReference type="OMA" id="WLSFWPR"/>
<dbReference type="Proteomes" id="UP000011777">
    <property type="component" value="Unassembled WGS sequence"/>
</dbReference>
<feature type="domain" description="ABC transmembrane type-1" evidence="12">
    <location>
        <begin position="203"/>
        <end position="487"/>
    </location>
</feature>
<dbReference type="Pfam" id="PF00664">
    <property type="entry name" value="ABC_membrane"/>
    <property type="match status" value="2"/>
</dbReference>
<dbReference type="InterPro" id="IPR003593">
    <property type="entry name" value="AAA+_ATPase"/>
</dbReference>
<keyword evidence="6" id="KW-0067">ATP-binding</keyword>
<feature type="transmembrane region" description="Helical" evidence="10">
    <location>
        <begin position="317"/>
        <end position="341"/>
    </location>
</feature>
<dbReference type="SUPFAM" id="SSF90123">
    <property type="entry name" value="ABC transporter transmembrane region"/>
    <property type="match status" value="2"/>
</dbReference>
<dbReference type="Gene3D" id="1.20.1560.10">
    <property type="entry name" value="ABC transporter type 1, transmembrane domain"/>
    <property type="match status" value="2"/>
</dbReference>
<dbReference type="PROSITE" id="PS50893">
    <property type="entry name" value="ABC_TRANSPORTER_2"/>
    <property type="match status" value="2"/>
</dbReference>
<dbReference type="PANTHER" id="PTHR24223:SF456">
    <property type="entry name" value="MULTIDRUG RESISTANCE-ASSOCIATED PROTEIN LETHAL(2)03659"/>
    <property type="match status" value="1"/>
</dbReference>
<dbReference type="EMBL" id="AOGT01000707">
    <property type="protein sequence ID" value="EMG49341.1"/>
    <property type="molecule type" value="Genomic_DNA"/>
</dbReference>
<feature type="compositionally biased region" description="Polar residues" evidence="9">
    <location>
        <begin position="1"/>
        <end position="13"/>
    </location>
</feature>
<sequence length="1451" mass="165050">MQNNYYSSDSGNFYSPVERPSPSYQPDVATIDLEDTTFDQESEITDYSFNPYKQQQFRTSDEPIKGVRYEETINSLESQPELQNERRLFSWLFSSNVPRVPSEEEREFYPWHRTSYFMRLGFWWLWPILKKGYKRTLHADDLYKLTPELTVEEMHRNFSHHLEDILSKEKINHLKQHQDLSDFKWSNFAIPYALFLTFKKQYVFATACLSLALTLTSLSPLVTRQLIDFVEYKYFKIETSYSKGIGYTFLSVILIFLNGLLLNHFFHNAMIVGAQTKSVLTKSLLVKSFSVSNKSKFLFPVGRITSLMSTDLSRIDLAIGFQPLILCFPIPVIISITILLINIGVASLTGICLFIVSLVVCALLTKKLFTTREKVVKFTDDRVSLIREALNNMKIIKFYAWEMAYKLAITKIRHQEMKYLFTIKVLRNFITAYAVTLPVLTSMISFITMWATDSMKSPGEVFSSLSLYAILAQSIMLLPIALASGADALIGFTRCKEYLSAEELDEELHKNLVKYEDEFYIDHSHDVAIEVKDADFIWESFHDELDGELWDTKSNKKHKQRVQKQKDQYRSNLNRLSPKETAEMSSDDESVLTYTSSMNSSTQFAGLHKINLSVKKGEFVIITGVIGSGKTSLLNALAGTMKLNNPGVGQVKIYQDAVLCSEPWIQNATVKENIVFGKPWDPELYQKVLFSCALIDDMKLLPYGDRTEIGERGVTLSGGQKARINLARAIYANSSTILLDDVISAVDSKVAKHIVNHLFKDLLKGKTIVLATHQLGILEYADRVVFLNGDGTVDQGTVNELASSNKDFKTLLEFSSDAESTAGSNYSLPQREKQQQEHDDGLMSKTFESTGDLVGRTTTDEERATNAISWNVYKQYFKLGSGKFGKFAGPILLVLIMIATFFQVFTNTWLSFWVEKKFKDKSDHYYITFYVLFAFLTVIFTGIEFMMLEYLQNHAAKILNVKAMEKILHAPMWYMDTTPLGRILNRFTKDTDSLDNEIGEQMRLFVFPLALLIGIMILCTCYLPYFAIAVPFLVFAFVFLANFYQGASREIKRLEATQRSLVYNNFNETLTGMTTIKSFGANEAFIQKNDYFLNRMNEAYFLSIATQRWLCVSLDMITCCVVLIVCLLCITETVHISPASTGLLINYCLQIIGILSLSVRSMTQVETEMNSVERIYQYAFELPQEAAYSIPEAAPTPAWPQSGYITFKNVSLRYRPNLPLVLKGLDANFYPGEKVGIVGRTGAGKSSIMSALYRLTELETGSIEIDGVDISKLGLKELRSKLSIIPQDPVLFQGTIRKNLDPFDEYEDDVLYEALINAGLVNKFEPHTGKFNFDNIVDDDGNNYSLGERQLIALARALVRDSKILVMDEATSSVDFSTDHQIQNTIARNFSQSTILCIAHRLKTVLSYERVLVMDAGQVKEFDTPWKLFNTPGSLFREMCLKANITRDDFM</sequence>
<dbReference type="OrthoDB" id="6500128at2759"/>
<dbReference type="FunFam" id="1.20.1560.10:FF:000010">
    <property type="entry name" value="Multidrug resistance-associated ABC transporter"/>
    <property type="match status" value="1"/>
</dbReference>
<dbReference type="PANTHER" id="PTHR24223">
    <property type="entry name" value="ATP-BINDING CASSETTE SUB-FAMILY C"/>
    <property type="match status" value="1"/>
</dbReference>
<evidence type="ECO:0000256" key="9">
    <source>
        <dbReference type="SAM" id="MobiDB-lite"/>
    </source>
</evidence>
<dbReference type="GO" id="GO:0005886">
    <property type="term" value="C:plasma membrane"/>
    <property type="evidence" value="ECO:0007669"/>
    <property type="project" value="TreeGrafter"/>
</dbReference>
<feature type="region of interest" description="Disordered" evidence="9">
    <location>
        <begin position="820"/>
        <end position="839"/>
    </location>
</feature>
<dbReference type="PROSITE" id="PS50929">
    <property type="entry name" value="ABC_TM1F"/>
    <property type="match status" value="2"/>
</dbReference>
<dbReference type="CDD" id="cd18597">
    <property type="entry name" value="ABC_6TM_YOR1_D1_like"/>
    <property type="match status" value="1"/>
</dbReference>
<keyword evidence="3" id="KW-0813">Transport</keyword>
<feature type="transmembrane region" description="Helical" evidence="10">
    <location>
        <begin position="347"/>
        <end position="365"/>
    </location>
</feature>
<comment type="similarity">
    <text evidence="2">Belongs to the ABC transporter superfamily. ABCC family. Conjugate transporter (TC 3.A.1.208) subfamily.</text>
</comment>
<dbReference type="PROSITE" id="PS00211">
    <property type="entry name" value="ABC_TRANSPORTER_1"/>
    <property type="match status" value="2"/>
</dbReference>
<dbReference type="STRING" id="1245528.M3IS21"/>
<organism evidence="13 14">
    <name type="scientific">Candida maltosa (strain Xu316)</name>
    <name type="common">Yeast</name>
    <dbReference type="NCBI Taxonomy" id="1245528"/>
    <lineage>
        <taxon>Eukaryota</taxon>
        <taxon>Fungi</taxon>
        <taxon>Dikarya</taxon>
        <taxon>Ascomycota</taxon>
        <taxon>Saccharomycotina</taxon>
        <taxon>Pichiomycetes</taxon>
        <taxon>Debaryomycetaceae</taxon>
        <taxon>Candida/Lodderomyces clade</taxon>
        <taxon>Candida</taxon>
    </lineage>
</organism>
<feature type="transmembrane region" description="Helical" evidence="10">
    <location>
        <begin position="925"/>
        <end position="948"/>
    </location>
</feature>
<protein>
    <recommendedName>
        <fullName evidence="15">Oligomycin resistance ATP-dependent permease YOR1</fullName>
    </recommendedName>
</protein>
<keyword evidence="7 10" id="KW-1133">Transmembrane helix</keyword>
<evidence type="ECO:0000256" key="5">
    <source>
        <dbReference type="ARBA" id="ARBA00022741"/>
    </source>
</evidence>
<keyword evidence="4 10" id="KW-0812">Transmembrane</keyword>
<feature type="transmembrane region" description="Helical" evidence="10">
    <location>
        <begin position="1109"/>
        <end position="1130"/>
    </location>
</feature>
<dbReference type="Gene3D" id="3.40.50.300">
    <property type="entry name" value="P-loop containing nucleotide triphosphate hydrolases"/>
    <property type="match status" value="2"/>
</dbReference>
<feature type="transmembrane region" description="Helical" evidence="10">
    <location>
        <begin position="884"/>
        <end position="905"/>
    </location>
</feature>
<evidence type="ECO:0000256" key="1">
    <source>
        <dbReference type="ARBA" id="ARBA00004141"/>
    </source>
</evidence>
<feature type="transmembrane region" description="Helical" evidence="10">
    <location>
        <begin position="202"/>
        <end position="224"/>
    </location>
</feature>
<dbReference type="SUPFAM" id="SSF52540">
    <property type="entry name" value="P-loop containing nucleoside triphosphate hydrolases"/>
    <property type="match status" value="2"/>
</dbReference>
<name>M3IS21_CANMX</name>
<feature type="transmembrane region" description="Helical" evidence="10">
    <location>
        <begin position="425"/>
        <end position="447"/>
    </location>
</feature>
<evidence type="ECO:0000256" key="6">
    <source>
        <dbReference type="ARBA" id="ARBA00022840"/>
    </source>
</evidence>
<dbReference type="HOGENOM" id="CLU_000604_27_1_1"/>
<evidence type="ECO:0000256" key="3">
    <source>
        <dbReference type="ARBA" id="ARBA00022448"/>
    </source>
</evidence>
<dbReference type="InterPro" id="IPR003439">
    <property type="entry name" value="ABC_transporter-like_ATP-bd"/>
</dbReference>
<evidence type="ECO:0000259" key="12">
    <source>
        <dbReference type="PROSITE" id="PS50929"/>
    </source>
</evidence>
<dbReference type="FunFam" id="3.40.50.300:FF:000565">
    <property type="entry name" value="ABC bile acid transporter"/>
    <property type="match status" value="1"/>
</dbReference>
<dbReference type="eggNOG" id="KOG0054">
    <property type="taxonomic scope" value="Eukaryota"/>
</dbReference>
<evidence type="ECO:0000256" key="4">
    <source>
        <dbReference type="ARBA" id="ARBA00022692"/>
    </source>
</evidence>
<dbReference type="InterPro" id="IPR036640">
    <property type="entry name" value="ABC1_TM_sf"/>
</dbReference>
<dbReference type="Pfam" id="PF00005">
    <property type="entry name" value="ABC_tran"/>
    <property type="match status" value="2"/>
</dbReference>